<evidence type="ECO:0000313" key="1">
    <source>
        <dbReference type="EMBL" id="KKM73037.1"/>
    </source>
</evidence>
<reference evidence="1" key="1">
    <citation type="journal article" date="2015" name="Nature">
        <title>Complex archaea that bridge the gap between prokaryotes and eukaryotes.</title>
        <authorList>
            <person name="Spang A."/>
            <person name="Saw J.H."/>
            <person name="Jorgensen S.L."/>
            <person name="Zaremba-Niedzwiedzka K."/>
            <person name="Martijn J."/>
            <person name="Lind A.E."/>
            <person name="van Eijk R."/>
            <person name="Schleper C."/>
            <person name="Guy L."/>
            <person name="Ettema T.J."/>
        </authorList>
    </citation>
    <scope>NUCLEOTIDE SEQUENCE</scope>
</reference>
<dbReference type="AlphaFoldDB" id="A0A0F9MUY7"/>
<comment type="caution">
    <text evidence="1">The sequence shown here is derived from an EMBL/GenBank/DDBJ whole genome shotgun (WGS) entry which is preliminary data.</text>
</comment>
<sequence>MVQFDKPLDEVEDQEFGSMPEGEYLGFVDDAEDTKSNAGDDMLHLTIKLAGNPKYNRKFVHYYLVDKEDSEFYLPNAKKLAKHFNLEVKGTKEIKAEVFKGLPCKFKTKPDTYTNKDGNEVPTDRFHYWVAIDDGEAQSAAAEKVEEIDLGDDIPF</sequence>
<proteinExistence type="predicted"/>
<organism evidence="1">
    <name type="scientific">marine sediment metagenome</name>
    <dbReference type="NCBI Taxonomy" id="412755"/>
    <lineage>
        <taxon>unclassified sequences</taxon>
        <taxon>metagenomes</taxon>
        <taxon>ecological metagenomes</taxon>
    </lineage>
</organism>
<name>A0A0F9MUY7_9ZZZZ</name>
<evidence type="ECO:0008006" key="2">
    <source>
        <dbReference type="Google" id="ProtNLM"/>
    </source>
</evidence>
<accession>A0A0F9MUY7</accession>
<gene>
    <name evidence="1" type="ORF">LCGC14_1414510</name>
</gene>
<dbReference type="EMBL" id="LAZR01009369">
    <property type="protein sequence ID" value="KKM73037.1"/>
    <property type="molecule type" value="Genomic_DNA"/>
</dbReference>
<protein>
    <recommendedName>
        <fullName evidence="2">DUF669 domain-containing protein</fullName>
    </recommendedName>
</protein>